<feature type="chain" id="PRO_5045984788" description="DUF302 domain-containing protein" evidence="1">
    <location>
        <begin position="27"/>
        <end position="154"/>
    </location>
</feature>
<reference evidence="3 4" key="1">
    <citation type="submission" date="2023-04" db="EMBL/GenBank/DDBJ databases">
        <title>Marinoamorphus aggregata gen. nov., sp. Nov., isolate from tissue of brittle star Ophioplocus japonicus.</title>
        <authorList>
            <person name="Kawano K."/>
            <person name="Sawayama S."/>
            <person name="Nakagawa S."/>
        </authorList>
    </citation>
    <scope>NUCLEOTIDE SEQUENCE [LARGE SCALE GENOMIC DNA]</scope>
    <source>
        <strain evidence="3 4">NKW23</strain>
    </source>
</reference>
<comment type="caution">
    <text evidence="3">The sequence shown here is derived from an EMBL/GenBank/DDBJ whole genome shotgun (WGS) entry which is preliminary data.</text>
</comment>
<name>A0ABQ6LHU3_9RHOB</name>
<accession>A0ABQ6LHU3</accession>
<evidence type="ECO:0000313" key="3">
    <source>
        <dbReference type="EMBL" id="GMG82001.1"/>
    </source>
</evidence>
<dbReference type="Gene3D" id="3.30.310.70">
    <property type="entry name" value="TT1751-like domain"/>
    <property type="match status" value="1"/>
</dbReference>
<dbReference type="Pfam" id="PF03625">
    <property type="entry name" value="DUF302"/>
    <property type="match status" value="1"/>
</dbReference>
<protein>
    <recommendedName>
        <fullName evidence="2">DUF302 domain-containing protein</fullName>
    </recommendedName>
</protein>
<evidence type="ECO:0000256" key="1">
    <source>
        <dbReference type="SAM" id="SignalP"/>
    </source>
</evidence>
<feature type="signal peptide" evidence="1">
    <location>
        <begin position="1"/>
        <end position="26"/>
    </location>
</feature>
<dbReference type="InterPro" id="IPR005180">
    <property type="entry name" value="DUF302"/>
</dbReference>
<evidence type="ECO:0000259" key="2">
    <source>
        <dbReference type="Pfam" id="PF03625"/>
    </source>
</evidence>
<proteinExistence type="predicted"/>
<keyword evidence="1" id="KW-0732">Signal</keyword>
<dbReference type="RefSeq" id="WP_285670748.1">
    <property type="nucleotide sequence ID" value="NZ_BSYI01000007.1"/>
</dbReference>
<sequence>MNSLTTGLTGGLLALALAAVPLAAAAGEGVVIYQADAEFDDAAFGLESAITDRGLVIDYVSHVGEMLARTKDDVGGARALFTAADIYIFCSAVVSRKVMEADPDNIAHCPYGIFVRQMAEGGAVEIGYRALPEGPMQEVQTLLDGIAREAAGVD</sequence>
<dbReference type="SUPFAM" id="SSF103247">
    <property type="entry name" value="TT1751-like"/>
    <property type="match status" value="1"/>
</dbReference>
<gene>
    <name evidence="3" type="ORF">LNKW23_12140</name>
</gene>
<dbReference type="Proteomes" id="UP001239909">
    <property type="component" value="Unassembled WGS sequence"/>
</dbReference>
<feature type="domain" description="DUF302" evidence="2">
    <location>
        <begin position="82"/>
        <end position="128"/>
    </location>
</feature>
<evidence type="ECO:0000313" key="4">
    <source>
        <dbReference type="Proteomes" id="UP001239909"/>
    </source>
</evidence>
<dbReference type="InterPro" id="IPR035923">
    <property type="entry name" value="TT1751-like_sf"/>
</dbReference>
<dbReference type="EMBL" id="BSYI01000007">
    <property type="protein sequence ID" value="GMG82001.1"/>
    <property type="molecule type" value="Genomic_DNA"/>
</dbReference>
<organism evidence="3 4">
    <name type="scientific">Paralimibaculum aggregatum</name>
    <dbReference type="NCBI Taxonomy" id="3036245"/>
    <lineage>
        <taxon>Bacteria</taxon>
        <taxon>Pseudomonadati</taxon>
        <taxon>Pseudomonadota</taxon>
        <taxon>Alphaproteobacteria</taxon>
        <taxon>Rhodobacterales</taxon>
        <taxon>Paracoccaceae</taxon>
        <taxon>Paralimibaculum</taxon>
    </lineage>
</organism>
<keyword evidence="4" id="KW-1185">Reference proteome</keyword>